<accession>A0ABT4TTP8</accession>
<evidence type="ECO:0000313" key="5">
    <source>
        <dbReference type="Proteomes" id="UP001165685"/>
    </source>
</evidence>
<reference evidence="4" key="1">
    <citation type="submission" date="2023-01" db="EMBL/GenBank/DDBJ databases">
        <title>Draft genome sequence of Nocardiopsis sp. LSu2-4 isolated from halophytes.</title>
        <authorList>
            <person name="Duangmal K."/>
            <person name="Chantavorakit T."/>
        </authorList>
    </citation>
    <scope>NUCLEOTIDE SEQUENCE</scope>
    <source>
        <strain evidence="4">LSu2-4</strain>
    </source>
</reference>
<keyword evidence="5" id="KW-1185">Reference proteome</keyword>
<dbReference type="RefSeq" id="WP_270680694.1">
    <property type="nucleotide sequence ID" value="NZ_JAQFWP010000071.1"/>
</dbReference>
<evidence type="ECO:0000259" key="3">
    <source>
        <dbReference type="SMART" id="SM00563"/>
    </source>
</evidence>
<gene>
    <name evidence="4" type="ORF">O4U47_26455</name>
</gene>
<evidence type="ECO:0000313" key="4">
    <source>
        <dbReference type="EMBL" id="MDA2808079.1"/>
    </source>
</evidence>
<dbReference type="Proteomes" id="UP001165685">
    <property type="component" value="Unassembled WGS sequence"/>
</dbReference>
<dbReference type="SMART" id="SM00563">
    <property type="entry name" value="PlsC"/>
    <property type="match status" value="1"/>
</dbReference>
<evidence type="ECO:0000256" key="1">
    <source>
        <dbReference type="ARBA" id="ARBA00022679"/>
    </source>
</evidence>
<dbReference type="Pfam" id="PF01553">
    <property type="entry name" value="Acyltransferase"/>
    <property type="match status" value="1"/>
</dbReference>
<proteinExistence type="predicted"/>
<comment type="caution">
    <text evidence="4">The sequence shown here is derived from an EMBL/GenBank/DDBJ whole genome shotgun (WGS) entry which is preliminary data.</text>
</comment>
<dbReference type="CDD" id="cd07989">
    <property type="entry name" value="LPLAT_AGPAT-like"/>
    <property type="match status" value="1"/>
</dbReference>
<organism evidence="4 5">
    <name type="scientific">Nocardiopsis suaedae</name>
    <dbReference type="NCBI Taxonomy" id="3018444"/>
    <lineage>
        <taxon>Bacteria</taxon>
        <taxon>Bacillati</taxon>
        <taxon>Actinomycetota</taxon>
        <taxon>Actinomycetes</taxon>
        <taxon>Streptosporangiales</taxon>
        <taxon>Nocardiopsidaceae</taxon>
        <taxon>Nocardiopsis</taxon>
    </lineage>
</organism>
<protein>
    <submittedName>
        <fullName evidence="4">Lysophospholipid acyltransferase family protein</fullName>
    </submittedName>
</protein>
<feature type="domain" description="Phospholipid/glycerol acyltransferase" evidence="3">
    <location>
        <begin position="34"/>
        <end position="153"/>
    </location>
</feature>
<dbReference type="EMBL" id="JAQFWP010000071">
    <property type="protein sequence ID" value="MDA2808079.1"/>
    <property type="molecule type" value="Genomic_DNA"/>
</dbReference>
<dbReference type="SUPFAM" id="SSF69593">
    <property type="entry name" value="Glycerol-3-phosphate (1)-acyltransferase"/>
    <property type="match status" value="1"/>
</dbReference>
<keyword evidence="2 4" id="KW-0012">Acyltransferase</keyword>
<sequence>MTYRALRRIGSVTGRALYRPDIRGLGNIPGDGPVILASNHLSFCDSVVIPLAVPRTVRFLAKAEYFDAPGLKGRASRTVFTALGAVPVRRGGGREAVGALDLGLSVLKDGGAFAIYPEGTRSPDGRLYRGRTGVAHLALASGAPVVPVAVRGTDRVQPIDAKVPRIAPIALRFGEPLDFSFGYGHLKTGRARRIVTDEVMDAIADLSGQERAREYNPRS</sequence>
<dbReference type="PANTHER" id="PTHR10434:SF11">
    <property type="entry name" value="1-ACYL-SN-GLYCEROL-3-PHOSPHATE ACYLTRANSFERASE"/>
    <property type="match status" value="1"/>
</dbReference>
<name>A0ABT4TTP8_9ACTN</name>
<dbReference type="InterPro" id="IPR002123">
    <property type="entry name" value="Plipid/glycerol_acylTrfase"/>
</dbReference>
<dbReference type="GO" id="GO:0016746">
    <property type="term" value="F:acyltransferase activity"/>
    <property type="evidence" value="ECO:0007669"/>
    <property type="project" value="UniProtKB-KW"/>
</dbReference>
<evidence type="ECO:0000256" key="2">
    <source>
        <dbReference type="ARBA" id="ARBA00023315"/>
    </source>
</evidence>
<keyword evidence="1" id="KW-0808">Transferase</keyword>
<dbReference type="PANTHER" id="PTHR10434">
    <property type="entry name" value="1-ACYL-SN-GLYCEROL-3-PHOSPHATE ACYLTRANSFERASE"/>
    <property type="match status" value="1"/>
</dbReference>